<comment type="caution">
    <text evidence="2">The sequence shown here is derived from an EMBL/GenBank/DDBJ whole genome shotgun (WGS) entry which is preliminary data.</text>
</comment>
<sequence length="104" mass="11280">MIVQAVFGALVGLAFVGWGVRVLVRGEVPGIKSTGRVWRSVFAAVMFWFLLGAAVLVGPFVWMAGTAGWMGSDASFWVLSTSVPMAVFAVVCFRPLRTTDVRRQ</sequence>
<feature type="transmembrane region" description="Helical" evidence="1">
    <location>
        <begin position="36"/>
        <end position="62"/>
    </location>
</feature>
<evidence type="ECO:0000256" key="1">
    <source>
        <dbReference type="SAM" id="Phobius"/>
    </source>
</evidence>
<dbReference type="OrthoDB" id="3399001at2"/>
<feature type="transmembrane region" description="Helical" evidence="1">
    <location>
        <begin position="6"/>
        <end position="24"/>
    </location>
</feature>
<protein>
    <submittedName>
        <fullName evidence="2">Uncharacterized protein</fullName>
    </submittedName>
</protein>
<evidence type="ECO:0000313" key="3">
    <source>
        <dbReference type="Proteomes" id="UP000292564"/>
    </source>
</evidence>
<evidence type="ECO:0000313" key="2">
    <source>
        <dbReference type="EMBL" id="RZU49194.1"/>
    </source>
</evidence>
<keyword evidence="1" id="KW-0812">Transmembrane</keyword>
<reference evidence="2 3" key="1">
    <citation type="submission" date="2019-02" db="EMBL/GenBank/DDBJ databases">
        <title>Sequencing the genomes of 1000 actinobacteria strains.</title>
        <authorList>
            <person name="Klenk H.-P."/>
        </authorList>
    </citation>
    <scope>NUCLEOTIDE SEQUENCE [LARGE SCALE GENOMIC DNA]</scope>
    <source>
        <strain evidence="2 3">DSM 45162</strain>
    </source>
</reference>
<feature type="transmembrane region" description="Helical" evidence="1">
    <location>
        <begin position="74"/>
        <end position="93"/>
    </location>
</feature>
<keyword evidence="3" id="KW-1185">Reference proteome</keyword>
<dbReference type="Proteomes" id="UP000292564">
    <property type="component" value="Unassembled WGS sequence"/>
</dbReference>
<keyword evidence="1" id="KW-1133">Transmembrane helix</keyword>
<dbReference type="AlphaFoldDB" id="A0A4Q7ZFS2"/>
<accession>A0A4Q7ZFS2</accession>
<name>A0A4Q7ZFS2_9ACTN</name>
<proteinExistence type="predicted"/>
<gene>
    <name evidence="2" type="ORF">EV385_0930</name>
</gene>
<dbReference type="EMBL" id="SHKY01000001">
    <property type="protein sequence ID" value="RZU49194.1"/>
    <property type="molecule type" value="Genomic_DNA"/>
</dbReference>
<organism evidence="2 3">
    <name type="scientific">Krasilnikovia cinnamomea</name>
    <dbReference type="NCBI Taxonomy" id="349313"/>
    <lineage>
        <taxon>Bacteria</taxon>
        <taxon>Bacillati</taxon>
        <taxon>Actinomycetota</taxon>
        <taxon>Actinomycetes</taxon>
        <taxon>Micromonosporales</taxon>
        <taxon>Micromonosporaceae</taxon>
        <taxon>Krasilnikovia</taxon>
    </lineage>
</organism>
<dbReference type="RefSeq" id="WP_130508317.1">
    <property type="nucleotide sequence ID" value="NZ_SHKY01000001.1"/>
</dbReference>
<keyword evidence="1" id="KW-0472">Membrane</keyword>